<dbReference type="EMBL" id="KK101275">
    <property type="protein sequence ID" value="KIZ01477.1"/>
    <property type="molecule type" value="Genomic_DNA"/>
</dbReference>
<dbReference type="KEGG" id="mng:MNEG_6482"/>
<reference evidence="1 2" key="1">
    <citation type="journal article" date="2013" name="BMC Genomics">
        <title>Reconstruction of the lipid metabolism for the microalga Monoraphidium neglectum from its genome sequence reveals characteristics suitable for biofuel production.</title>
        <authorList>
            <person name="Bogen C."/>
            <person name="Al-Dilaimi A."/>
            <person name="Albersmeier A."/>
            <person name="Wichmann J."/>
            <person name="Grundmann M."/>
            <person name="Rupp O."/>
            <person name="Lauersen K.J."/>
            <person name="Blifernez-Klassen O."/>
            <person name="Kalinowski J."/>
            <person name="Goesmann A."/>
            <person name="Mussgnug J.H."/>
            <person name="Kruse O."/>
        </authorList>
    </citation>
    <scope>NUCLEOTIDE SEQUENCE [LARGE SCALE GENOMIC DNA]</scope>
    <source>
        <strain evidence="1 2">SAG 48.87</strain>
    </source>
</reference>
<sequence>GFFEGADKCGLMIFHKERNHWGCSGYLCVEFSLISKAGAWTAFKASHCPNA</sequence>
<organism evidence="1 2">
    <name type="scientific">Monoraphidium neglectum</name>
    <dbReference type="NCBI Taxonomy" id="145388"/>
    <lineage>
        <taxon>Eukaryota</taxon>
        <taxon>Viridiplantae</taxon>
        <taxon>Chlorophyta</taxon>
        <taxon>core chlorophytes</taxon>
        <taxon>Chlorophyceae</taxon>
        <taxon>CS clade</taxon>
        <taxon>Sphaeropleales</taxon>
        <taxon>Selenastraceae</taxon>
        <taxon>Monoraphidium</taxon>
    </lineage>
</organism>
<proteinExistence type="predicted"/>
<gene>
    <name evidence="1" type="ORF">MNEG_6482</name>
</gene>
<dbReference type="Proteomes" id="UP000054498">
    <property type="component" value="Unassembled WGS sequence"/>
</dbReference>
<dbReference type="OrthoDB" id="2011676at2759"/>
<evidence type="ECO:0000313" key="2">
    <source>
        <dbReference type="Proteomes" id="UP000054498"/>
    </source>
</evidence>
<dbReference type="GeneID" id="25739358"/>
<name>A0A0D2MLN6_9CHLO</name>
<accession>A0A0D2MLN6</accession>
<dbReference type="RefSeq" id="XP_013900496.1">
    <property type="nucleotide sequence ID" value="XM_014045042.1"/>
</dbReference>
<keyword evidence="2" id="KW-1185">Reference proteome</keyword>
<evidence type="ECO:0000313" key="1">
    <source>
        <dbReference type="EMBL" id="KIZ01477.1"/>
    </source>
</evidence>
<dbReference type="AlphaFoldDB" id="A0A0D2MLN6"/>
<feature type="non-terminal residue" evidence="1">
    <location>
        <position position="1"/>
    </location>
</feature>
<protein>
    <submittedName>
        <fullName evidence="1">Uncharacterized protein</fullName>
    </submittedName>
</protein>